<protein>
    <recommendedName>
        <fullName evidence="12">Transposase</fullName>
    </recommendedName>
</protein>
<evidence type="ECO:0000256" key="3">
    <source>
        <dbReference type="ARBA" id="ARBA00022723"/>
    </source>
</evidence>
<evidence type="ECO:0000256" key="2">
    <source>
        <dbReference type="ARBA" id="ARBA00022578"/>
    </source>
</evidence>
<dbReference type="AlphaFoldDB" id="A0A066ZWG9"/>
<evidence type="ECO:0000256" key="6">
    <source>
        <dbReference type="ARBA" id="ARBA00023172"/>
    </source>
</evidence>
<dbReference type="Pfam" id="PF07282">
    <property type="entry name" value="Cas12f1-like_TNB"/>
    <property type="match status" value="1"/>
</dbReference>
<dbReference type="GO" id="GO:0046872">
    <property type="term" value="F:metal ion binding"/>
    <property type="evidence" value="ECO:0007669"/>
    <property type="project" value="UniProtKB-KW"/>
</dbReference>
<name>A0A066ZWG9_HYDMR</name>
<dbReference type="Proteomes" id="UP000027341">
    <property type="component" value="Unassembled WGS sequence"/>
</dbReference>
<gene>
    <name evidence="10" type="ORF">EI16_12265</name>
</gene>
<keyword evidence="5" id="KW-0238">DNA-binding</keyword>
<feature type="domain" description="Probable transposase IS891/IS1136/IS1341" evidence="7">
    <location>
        <begin position="182"/>
        <end position="289"/>
    </location>
</feature>
<dbReference type="InterPro" id="IPR001959">
    <property type="entry name" value="Transposase"/>
</dbReference>
<organism evidence="10 11">
    <name type="scientific">Hydrogenovibrio marinus</name>
    <dbReference type="NCBI Taxonomy" id="28885"/>
    <lineage>
        <taxon>Bacteria</taxon>
        <taxon>Pseudomonadati</taxon>
        <taxon>Pseudomonadota</taxon>
        <taxon>Gammaproteobacteria</taxon>
        <taxon>Thiotrichales</taxon>
        <taxon>Piscirickettsiaceae</taxon>
        <taxon>Hydrogenovibrio</taxon>
    </lineage>
</organism>
<keyword evidence="3" id="KW-0479">Metal-binding</keyword>
<evidence type="ECO:0000259" key="7">
    <source>
        <dbReference type="Pfam" id="PF01385"/>
    </source>
</evidence>
<evidence type="ECO:0000256" key="5">
    <source>
        <dbReference type="ARBA" id="ARBA00023125"/>
    </source>
</evidence>
<keyword evidence="2" id="KW-0815">Transposition</keyword>
<evidence type="ECO:0000256" key="4">
    <source>
        <dbReference type="ARBA" id="ARBA00022833"/>
    </source>
</evidence>
<keyword evidence="6" id="KW-0233">DNA recombination</keyword>
<evidence type="ECO:0000313" key="11">
    <source>
        <dbReference type="Proteomes" id="UP000027341"/>
    </source>
</evidence>
<comment type="similarity">
    <text evidence="1">In the C-terminal section; belongs to the transposase 35 family.</text>
</comment>
<dbReference type="InterPro" id="IPR021027">
    <property type="entry name" value="Transposase_put_HTH"/>
</dbReference>
<feature type="domain" description="Transposase putative helix-turn-helix" evidence="9">
    <location>
        <begin position="8"/>
        <end position="53"/>
    </location>
</feature>
<reference evidence="10 11" key="1">
    <citation type="submission" date="2014-04" db="EMBL/GenBank/DDBJ databases">
        <title>Draft genome sequence of Hydrogenovibrio marinus MH-110, a model organism for aerobic H2 metabolism.</title>
        <authorList>
            <person name="Cha H.J."/>
            <person name="Jo B.H."/>
            <person name="Hwang B.H."/>
        </authorList>
    </citation>
    <scope>NUCLEOTIDE SEQUENCE [LARGE SCALE GENOMIC DNA]</scope>
    <source>
        <strain evidence="10 11">MH-110</strain>
    </source>
</reference>
<dbReference type="GO" id="GO:0032196">
    <property type="term" value="P:transposition"/>
    <property type="evidence" value="ECO:0007669"/>
    <property type="project" value="UniProtKB-KW"/>
</dbReference>
<dbReference type="InterPro" id="IPR010095">
    <property type="entry name" value="Cas12f1-like_TNB"/>
</dbReference>
<accession>A0A066ZWG9</accession>
<keyword evidence="4" id="KW-0862">Zinc</keyword>
<sequence>MVSTCSVMTLKAYQYSISPNSEQQAQIWQHFNHNRGVWNRMLALKSRYYKVYGKSLSKRQLQDHLIKLKKRPAFAWLKQVNSQSLLATLNNLDTAYGNFFKGIAKFPRFKSKRSNWHSYANPQHTEVDFENGKVKLPKIGWVKAKLHREFVGNIKTSTVKISPSGKFTVSILVDDGKVLPDATTIEPEYAIGIDLGIKDFVITSRGKTYENKRLLDKQLHQLNKQQRILSRKKKGSASRNKQRIRVAKLHEHVANSRKDYAHKVSAELVSESQTTIFCEDLAVKNLLRNKKLSRHIANVGWSQFLEFLSYKMKESSKNLIRINRFKPSSRECRMCHSKHENLKLSDRTFECPYCGHTEDRDIHAAKNILRFGLEQELGSGSESSHAVKSTPESILDLTSGSAKGLEPALVGSAEAPSRTSVS</sequence>
<dbReference type="Pfam" id="PF01385">
    <property type="entry name" value="OrfB_IS605"/>
    <property type="match status" value="1"/>
</dbReference>
<dbReference type="NCBIfam" id="TIGR01766">
    <property type="entry name" value="IS200/IS605 family accessory protein TnpB-like domain"/>
    <property type="match status" value="1"/>
</dbReference>
<comment type="caution">
    <text evidence="10">The sequence shown here is derived from an EMBL/GenBank/DDBJ whole genome shotgun (WGS) entry which is preliminary data.</text>
</comment>
<dbReference type="Pfam" id="PF12323">
    <property type="entry name" value="HTH_OrfB_IS605"/>
    <property type="match status" value="1"/>
</dbReference>
<proteinExistence type="inferred from homology"/>
<dbReference type="NCBIfam" id="NF040570">
    <property type="entry name" value="guided_TnpB"/>
    <property type="match status" value="1"/>
</dbReference>
<feature type="domain" description="Cas12f1-like TNB" evidence="8">
    <location>
        <begin position="301"/>
        <end position="368"/>
    </location>
</feature>
<evidence type="ECO:0000259" key="9">
    <source>
        <dbReference type="Pfam" id="PF12323"/>
    </source>
</evidence>
<evidence type="ECO:0000256" key="1">
    <source>
        <dbReference type="ARBA" id="ARBA00008761"/>
    </source>
</evidence>
<dbReference type="EMBL" id="JMIU01000002">
    <property type="protein sequence ID" value="KDN94666.1"/>
    <property type="molecule type" value="Genomic_DNA"/>
</dbReference>
<dbReference type="STRING" id="28885.EI16_12265"/>
<dbReference type="GO" id="GO:0003677">
    <property type="term" value="F:DNA binding"/>
    <property type="evidence" value="ECO:0007669"/>
    <property type="project" value="UniProtKB-KW"/>
</dbReference>
<evidence type="ECO:0000259" key="8">
    <source>
        <dbReference type="Pfam" id="PF07282"/>
    </source>
</evidence>
<dbReference type="GO" id="GO:0006310">
    <property type="term" value="P:DNA recombination"/>
    <property type="evidence" value="ECO:0007669"/>
    <property type="project" value="UniProtKB-KW"/>
</dbReference>
<keyword evidence="11" id="KW-1185">Reference proteome</keyword>
<evidence type="ECO:0008006" key="12">
    <source>
        <dbReference type="Google" id="ProtNLM"/>
    </source>
</evidence>
<evidence type="ECO:0000313" key="10">
    <source>
        <dbReference type="EMBL" id="KDN94666.1"/>
    </source>
</evidence>